<comment type="caution">
    <text evidence="1">The sequence shown here is derived from an EMBL/GenBank/DDBJ whole genome shotgun (WGS) entry which is preliminary data.</text>
</comment>
<keyword evidence="2" id="KW-1185">Reference proteome</keyword>
<dbReference type="PIRSF" id="PIRSF019853">
    <property type="entry name" value="UCP019853"/>
    <property type="match status" value="1"/>
</dbReference>
<dbReference type="EMBL" id="BRLH01000002">
    <property type="protein sequence ID" value="GKX55320.1"/>
    <property type="molecule type" value="Genomic_DNA"/>
</dbReference>
<sequence>MKHYARLIAQNEHIEEEVVLSVGNYTITCFVNYVPYPLEINKIYPVELSFTFLHDFHIEETKRENYVLERVGDSFAYNVRGILVYDTVIVDGIAFQDEMFIDDYLYLDKQFIQFKADRIGVAFLEE</sequence>
<evidence type="ECO:0000313" key="1">
    <source>
        <dbReference type="EMBL" id="GKX55320.1"/>
    </source>
</evidence>
<dbReference type="RefSeq" id="WP_027274241.1">
    <property type="nucleotide sequence ID" value="NZ_BRLH01000002.1"/>
</dbReference>
<dbReference type="InterPro" id="IPR016767">
    <property type="entry name" value="UCP019853"/>
</dbReference>
<evidence type="ECO:0000313" key="2">
    <source>
        <dbReference type="Proteomes" id="UP001058124"/>
    </source>
</evidence>
<proteinExistence type="predicted"/>
<accession>A0AAV5MZN0</accession>
<name>A0AAV5MZN0_9GAMM</name>
<reference evidence="1" key="1">
    <citation type="submission" date="2022-06" db="EMBL/GenBank/DDBJ databases">
        <title>Draft genome sequences of Leminorella grimontii str. JCM5902.</title>
        <authorList>
            <person name="Wakabayashi Y."/>
            <person name="Kojima K."/>
        </authorList>
    </citation>
    <scope>NUCLEOTIDE SEQUENCE</scope>
    <source>
        <strain evidence="1">JCM 5902</strain>
    </source>
</reference>
<protein>
    <submittedName>
        <fullName evidence="1">Uncharacterized protein</fullName>
    </submittedName>
</protein>
<gene>
    <name evidence="1" type="ORF">SOASR030_14320</name>
</gene>
<organism evidence="1 2">
    <name type="scientific">Leminorella grimontii</name>
    <dbReference type="NCBI Taxonomy" id="82981"/>
    <lineage>
        <taxon>Bacteria</taxon>
        <taxon>Pseudomonadati</taxon>
        <taxon>Pseudomonadota</taxon>
        <taxon>Gammaproteobacteria</taxon>
        <taxon>Enterobacterales</taxon>
        <taxon>Budviciaceae</taxon>
        <taxon>Leminorella</taxon>
    </lineage>
</organism>
<dbReference type="Proteomes" id="UP001058124">
    <property type="component" value="Unassembled WGS sequence"/>
</dbReference>
<dbReference type="AlphaFoldDB" id="A0AAV5MZN0"/>